<comment type="similarity">
    <text evidence="12 15">Belongs to the peptidase M48A family.</text>
</comment>
<keyword evidence="7 14" id="KW-0862">Zinc</keyword>
<evidence type="ECO:0000256" key="15">
    <source>
        <dbReference type="RuleBase" id="RU366005"/>
    </source>
</evidence>
<feature type="transmembrane region" description="Helical" evidence="15">
    <location>
        <begin position="134"/>
        <end position="157"/>
    </location>
</feature>
<evidence type="ECO:0000256" key="9">
    <source>
        <dbReference type="ARBA" id="ARBA00023049"/>
    </source>
</evidence>
<evidence type="ECO:0000256" key="5">
    <source>
        <dbReference type="ARBA" id="ARBA00022801"/>
    </source>
</evidence>
<evidence type="ECO:0000256" key="3">
    <source>
        <dbReference type="ARBA" id="ARBA00022692"/>
    </source>
</evidence>
<dbReference type="Gene3D" id="3.30.2010.10">
    <property type="entry name" value="Metalloproteases ('zincins'), catalytic domain"/>
    <property type="match status" value="1"/>
</dbReference>
<dbReference type="AlphaFoldDB" id="A0A9P3LX95"/>
<protein>
    <recommendedName>
        <fullName evidence="15">CAAX prenyl protease</fullName>
        <ecNumber evidence="15">3.4.24.84</ecNumber>
    </recommendedName>
</protein>
<dbReference type="OrthoDB" id="360839at2759"/>
<gene>
    <name evidence="18" type="ORF">EMPS_05973</name>
</gene>
<evidence type="ECO:0000313" key="18">
    <source>
        <dbReference type="EMBL" id="GJJ73615.1"/>
    </source>
</evidence>
<evidence type="ECO:0000256" key="11">
    <source>
        <dbReference type="ARBA" id="ARBA00044456"/>
    </source>
</evidence>
<evidence type="ECO:0000256" key="2">
    <source>
        <dbReference type="ARBA" id="ARBA00022670"/>
    </source>
</evidence>
<dbReference type="GO" id="GO:0004222">
    <property type="term" value="F:metalloendopeptidase activity"/>
    <property type="evidence" value="ECO:0007669"/>
    <property type="project" value="UniProtKB-UniRule"/>
</dbReference>
<evidence type="ECO:0000313" key="19">
    <source>
        <dbReference type="Proteomes" id="UP000827284"/>
    </source>
</evidence>
<evidence type="ECO:0000259" key="17">
    <source>
        <dbReference type="Pfam" id="PF16491"/>
    </source>
</evidence>
<evidence type="ECO:0000256" key="14">
    <source>
        <dbReference type="PIRSR" id="PIRSR627057-2"/>
    </source>
</evidence>
<evidence type="ECO:0000256" key="10">
    <source>
        <dbReference type="ARBA" id="ARBA00023136"/>
    </source>
</evidence>
<evidence type="ECO:0000256" key="1">
    <source>
        <dbReference type="ARBA" id="ARBA00004477"/>
    </source>
</evidence>
<dbReference type="Proteomes" id="UP000827284">
    <property type="component" value="Unassembled WGS sequence"/>
</dbReference>
<feature type="transmembrane region" description="Helical" evidence="15">
    <location>
        <begin position="177"/>
        <end position="199"/>
    </location>
</feature>
<feature type="binding site" evidence="14">
    <location>
        <position position="312"/>
    </location>
    <ligand>
        <name>Zn(2+)</name>
        <dbReference type="ChEBI" id="CHEBI:29105"/>
        <note>catalytic</note>
    </ligand>
</feature>
<evidence type="ECO:0000259" key="16">
    <source>
        <dbReference type="Pfam" id="PF01435"/>
    </source>
</evidence>
<feature type="active site" description="Proton donor" evidence="13">
    <location>
        <position position="391"/>
    </location>
</feature>
<dbReference type="FunFam" id="3.30.2010.10:FF:000002">
    <property type="entry name" value="CAAX prenyl protease"/>
    <property type="match status" value="1"/>
</dbReference>
<comment type="caution">
    <text evidence="18">The sequence shown here is derived from an EMBL/GenBank/DDBJ whole genome shotgun (WGS) entry which is preliminary data.</text>
</comment>
<comment type="cofactor">
    <cofactor evidence="14 15">
        <name>Zn(2+)</name>
        <dbReference type="ChEBI" id="CHEBI:29105"/>
    </cofactor>
    <text evidence="14 15">Binds 1 zinc ion per subunit.</text>
</comment>
<evidence type="ECO:0000256" key="13">
    <source>
        <dbReference type="PIRSR" id="PIRSR627057-1"/>
    </source>
</evidence>
<dbReference type="Pfam" id="PF16491">
    <property type="entry name" value="Peptidase_M48_N"/>
    <property type="match status" value="1"/>
</dbReference>
<comment type="function">
    <text evidence="15">Proteolytically removes the C-terminal three residues of farnesylated proteins.</text>
</comment>
<keyword evidence="6 15" id="KW-0256">Endoplasmic reticulum</keyword>
<dbReference type="GO" id="GO:0071586">
    <property type="term" value="P:CAAX-box protein processing"/>
    <property type="evidence" value="ECO:0007669"/>
    <property type="project" value="UniProtKB-UniRule"/>
</dbReference>
<feature type="binding site" evidence="14">
    <location>
        <position position="308"/>
    </location>
    <ligand>
        <name>Zn(2+)</name>
        <dbReference type="ChEBI" id="CHEBI:29105"/>
        <note>catalytic</note>
    </ligand>
</feature>
<evidence type="ECO:0000256" key="7">
    <source>
        <dbReference type="ARBA" id="ARBA00022833"/>
    </source>
</evidence>
<feature type="domain" description="Peptidase M48" evidence="16">
    <location>
        <begin position="239"/>
        <end position="443"/>
    </location>
</feature>
<dbReference type="GO" id="GO:0046872">
    <property type="term" value="F:metal ion binding"/>
    <property type="evidence" value="ECO:0007669"/>
    <property type="project" value="UniProtKB-UniRule"/>
</dbReference>
<name>A0A9P3LX95_9FUNG</name>
<comment type="subcellular location">
    <subcellularLocation>
        <location evidence="1 15">Endoplasmic reticulum membrane</location>
        <topology evidence="1 15">Multi-pass membrane protein</topology>
    </subcellularLocation>
</comment>
<dbReference type="EC" id="3.4.24.84" evidence="15"/>
<keyword evidence="3 15" id="KW-0812">Transmembrane</keyword>
<proteinExistence type="inferred from homology"/>
<comment type="catalytic activity">
    <reaction evidence="11 15">
        <text>Hydrolyzes the peptide bond -P2-(S-farnesyl or geranylgeranyl)C-P1'-P2'-P3'-COOH where P1' and P2' are amino acids with aliphatic side chains and P3' is any C-terminal residue.</text>
        <dbReference type="EC" id="3.4.24.84"/>
    </reaction>
</comment>
<accession>A0A9P3LX95</accession>
<feature type="domain" description="CAAX prenyl protease 1 N-terminal" evidence="17">
    <location>
        <begin position="52"/>
        <end position="235"/>
    </location>
</feature>
<keyword evidence="4 14" id="KW-0479">Metal-binding</keyword>
<evidence type="ECO:0000256" key="8">
    <source>
        <dbReference type="ARBA" id="ARBA00022989"/>
    </source>
</evidence>
<evidence type="ECO:0000256" key="6">
    <source>
        <dbReference type="ARBA" id="ARBA00022824"/>
    </source>
</evidence>
<comment type="caution">
    <text evidence="15">Lacks conserved residue(s) required for the propagation of feature annotation.</text>
</comment>
<reference evidence="18" key="1">
    <citation type="submission" date="2021-11" db="EMBL/GenBank/DDBJ databases">
        <authorList>
            <person name="Herlambang A."/>
            <person name="Guo Y."/>
            <person name="Takashima Y."/>
            <person name="Nishizawa T."/>
        </authorList>
    </citation>
    <scope>NUCLEOTIDE SEQUENCE</scope>
    <source>
        <strain evidence="18">E1425</strain>
    </source>
</reference>
<keyword evidence="2 15" id="KW-0645">Protease</keyword>
<keyword evidence="8 15" id="KW-1133">Transmembrane helix</keyword>
<feature type="transmembrane region" description="Helical" evidence="15">
    <location>
        <begin position="206"/>
        <end position="229"/>
    </location>
</feature>
<dbReference type="CDD" id="cd07343">
    <property type="entry name" value="M48A_Zmpste24p_like"/>
    <property type="match status" value="1"/>
</dbReference>
<dbReference type="EMBL" id="BQFW01000008">
    <property type="protein sequence ID" value="GJJ73615.1"/>
    <property type="molecule type" value="Genomic_DNA"/>
</dbReference>
<dbReference type="GO" id="GO:0005789">
    <property type="term" value="C:endoplasmic reticulum membrane"/>
    <property type="evidence" value="ECO:0007669"/>
    <property type="project" value="UniProtKB-SubCell"/>
</dbReference>
<feature type="binding site" evidence="14">
    <location>
        <position position="387"/>
    </location>
    <ligand>
        <name>Zn(2+)</name>
        <dbReference type="ChEBI" id="CHEBI:29105"/>
        <note>catalytic</note>
    </ligand>
</feature>
<keyword evidence="19" id="KW-1185">Reference proteome</keyword>
<sequence>MGSSPLDSLQHAAAALLSRTVSGNGPFPYKESVLAFMYTVFLWEEYLRYRHYRNLCSTVLPKALREHVTEDQFKKAQAYGRDKARFGFVESVFGQIQSTLTLTLNWMPWLWAVSGDAMFRLAGYGREYEITQSIVFFVALSVSSTIISLPFSLYSTFVIEERHGFNKQTLRLYITDMIKGHLVGGAIGIPFLAGFLKVIKISGDNFFLYVWLFMVAFQLIMVSVFPTFIQPLFNKFDPLPDGELRTMIEALASRIHFPLTKLFVIDGSKRSGHSNAYFYGFFKNKRIVLYDTLLEHSSNDETCAVLAHELGHWACNHTLKMLAFSQVQIFATFYLFSHFINNKAMYQSFGFMDATPTLIGFLLFQFLYSPVDSAMSFITNMISRRYEFQADAFARNLGYASSLASGLIKLQLKNLGTMNPDWLFSMYHRSHPELVERLNAINHPGLVSKTKKAE</sequence>
<keyword evidence="10 15" id="KW-0472">Membrane</keyword>
<dbReference type="Pfam" id="PF01435">
    <property type="entry name" value="Peptidase_M48"/>
    <property type="match status" value="1"/>
</dbReference>
<organism evidence="18 19">
    <name type="scientific">Entomortierella parvispora</name>
    <dbReference type="NCBI Taxonomy" id="205924"/>
    <lineage>
        <taxon>Eukaryota</taxon>
        <taxon>Fungi</taxon>
        <taxon>Fungi incertae sedis</taxon>
        <taxon>Mucoromycota</taxon>
        <taxon>Mortierellomycotina</taxon>
        <taxon>Mortierellomycetes</taxon>
        <taxon>Mortierellales</taxon>
        <taxon>Mortierellaceae</taxon>
        <taxon>Entomortierella</taxon>
    </lineage>
</organism>
<keyword evidence="9 15" id="KW-0482">Metalloprotease</keyword>
<feature type="active site" evidence="13">
    <location>
        <position position="309"/>
    </location>
</feature>
<dbReference type="PANTHER" id="PTHR10120">
    <property type="entry name" value="CAAX PRENYL PROTEASE 1"/>
    <property type="match status" value="1"/>
</dbReference>
<keyword evidence="5 15" id="KW-0378">Hydrolase</keyword>
<evidence type="ECO:0000256" key="12">
    <source>
        <dbReference type="ARBA" id="ARBA00060927"/>
    </source>
</evidence>
<dbReference type="InterPro" id="IPR032456">
    <property type="entry name" value="Peptidase_M48_N"/>
</dbReference>
<dbReference type="InterPro" id="IPR027057">
    <property type="entry name" value="CAXX_Prtase_1"/>
</dbReference>
<reference evidence="18" key="2">
    <citation type="journal article" date="2022" name="Microbiol. Resour. Announc.">
        <title>Whole-Genome Sequence of Entomortierella parvispora E1425, a Mucoromycotan Fungus Associated with Burkholderiaceae-Related Endosymbiotic Bacteria.</title>
        <authorList>
            <person name="Herlambang A."/>
            <person name="Guo Y."/>
            <person name="Takashima Y."/>
            <person name="Narisawa K."/>
            <person name="Ohta H."/>
            <person name="Nishizawa T."/>
        </authorList>
    </citation>
    <scope>NUCLEOTIDE SEQUENCE</scope>
    <source>
        <strain evidence="18">E1425</strain>
    </source>
</reference>
<evidence type="ECO:0000256" key="4">
    <source>
        <dbReference type="ARBA" id="ARBA00022723"/>
    </source>
</evidence>
<dbReference type="InterPro" id="IPR001915">
    <property type="entry name" value="Peptidase_M48"/>
</dbReference>